<dbReference type="InterPro" id="IPR011032">
    <property type="entry name" value="GroES-like_sf"/>
</dbReference>
<evidence type="ECO:0000256" key="1">
    <source>
        <dbReference type="ARBA" id="ARBA00023002"/>
    </source>
</evidence>
<dbReference type="EMBL" id="JAVDTR010000009">
    <property type="protein sequence ID" value="MDR6724980.1"/>
    <property type="molecule type" value="Genomic_DNA"/>
</dbReference>
<accession>A0AAP5H2B3</accession>
<dbReference type="SUPFAM" id="SSF51735">
    <property type="entry name" value="NAD(P)-binding Rossmann-fold domains"/>
    <property type="match status" value="1"/>
</dbReference>
<evidence type="ECO:0000259" key="3">
    <source>
        <dbReference type="Pfam" id="PF08240"/>
    </source>
</evidence>
<evidence type="ECO:0000259" key="2">
    <source>
        <dbReference type="Pfam" id="PF00107"/>
    </source>
</evidence>
<gene>
    <name evidence="4" type="ORF">J2W91_003466</name>
</gene>
<dbReference type="Pfam" id="PF08240">
    <property type="entry name" value="ADH_N"/>
    <property type="match status" value="1"/>
</dbReference>
<dbReference type="Pfam" id="PF00107">
    <property type="entry name" value="ADH_zinc_N"/>
    <property type="match status" value="1"/>
</dbReference>
<dbReference type="RefSeq" id="WP_056702613.1">
    <property type="nucleotide sequence ID" value="NZ_JAVDTR010000009.1"/>
</dbReference>
<dbReference type="AlphaFoldDB" id="A0AAP5H2B3"/>
<dbReference type="InterPro" id="IPR013154">
    <property type="entry name" value="ADH-like_N"/>
</dbReference>
<dbReference type="GO" id="GO:0016491">
    <property type="term" value="F:oxidoreductase activity"/>
    <property type="evidence" value="ECO:0007669"/>
    <property type="project" value="UniProtKB-KW"/>
</dbReference>
<dbReference type="PANTHER" id="PTHR43189:SF1">
    <property type="entry name" value="ZINC-TYPE ALCOHOL DEHYDROGENASE-LIKE PROTEIN C1198.01"/>
    <property type="match status" value="1"/>
</dbReference>
<dbReference type="Gene3D" id="3.40.50.720">
    <property type="entry name" value="NAD(P)-binding Rossmann-like Domain"/>
    <property type="match status" value="1"/>
</dbReference>
<dbReference type="Gene3D" id="3.90.180.10">
    <property type="entry name" value="Medium-chain alcohol dehydrogenases, catalytic domain"/>
    <property type="match status" value="1"/>
</dbReference>
<name>A0AAP5H2B3_PAEAM</name>
<evidence type="ECO:0000313" key="4">
    <source>
        <dbReference type="EMBL" id="MDR6724980.1"/>
    </source>
</evidence>
<feature type="domain" description="Alcohol dehydrogenase-like C-terminal" evidence="2">
    <location>
        <begin position="176"/>
        <end position="291"/>
    </location>
</feature>
<dbReference type="InterPro" id="IPR013149">
    <property type="entry name" value="ADH-like_C"/>
</dbReference>
<feature type="domain" description="Alcohol dehydrogenase-like N-terminal" evidence="3">
    <location>
        <begin position="23"/>
        <end position="136"/>
    </location>
</feature>
<proteinExistence type="predicted"/>
<protein>
    <submittedName>
        <fullName evidence="4">Threonine dehydrogenase-like Zn-dependent dehydrogenase</fullName>
    </submittedName>
</protein>
<evidence type="ECO:0000313" key="5">
    <source>
        <dbReference type="Proteomes" id="UP001254832"/>
    </source>
</evidence>
<organism evidence="4 5">
    <name type="scientific">Paenibacillus amylolyticus</name>
    <dbReference type="NCBI Taxonomy" id="1451"/>
    <lineage>
        <taxon>Bacteria</taxon>
        <taxon>Bacillati</taxon>
        <taxon>Bacillota</taxon>
        <taxon>Bacilli</taxon>
        <taxon>Bacillales</taxon>
        <taxon>Paenibacillaceae</taxon>
        <taxon>Paenibacillus</taxon>
    </lineage>
</organism>
<dbReference type="SUPFAM" id="SSF50129">
    <property type="entry name" value="GroES-like"/>
    <property type="match status" value="1"/>
</dbReference>
<dbReference type="PANTHER" id="PTHR43189">
    <property type="entry name" value="ZINC-TYPE ALCOHOL DEHYDROGENASE-LIKE PROTEIN C1198.01-RELATED"/>
    <property type="match status" value="1"/>
</dbReference>
<sequence>MKAVTYKQGQFEVKELPELRPNQDQLLVEPLAIGICGSDLSAVEHTEDFLESVTKAGSVGQAFDPTKDLVLGHEFTAKVIEVGEHVTEYAPGDLLVILPWVIGDNGVPYTVGYSNDYPGGLSERVLVGNGGHYKIPEGVNPYHAAVTEPLATGYNSVLRAEIDATGGAIITGAGTVGLGAVIALATRGIHPIVVSDPSETRRNIALTYGAHAVVNPMEQNPVDVYNELADASQRLYVFEASGVRNLINSMIDSVPHYTKFLIVGASMADNTIKPTTLINKNITLEFITGPGYGESSYTALGETFKDMKDGKFDPSQIVTSYTGFEGVGKAFAALRPGGDKKIDQVKILILPHLQGDKFYTSDELKL</sequence>
<dbReference type="Proteomes" id="UP001254832">
    <property type="component" value="Unassembled WGS sequence"/>
</dbReference>
<reference evidence="4" key="1">
    <citation type="submission" date="2023-07" db="EMBL/GenBank/DDBJ databases">
        <title>Sorghum-associated microbial communities from plants grown in Nebraska, USA.</title>
        <authorList>
            <person name="Schachtman D."/>
        </authorList>
    </citation>
    <scope>NUCLEOTIDE SEQUENCE</scope>
    <source>
        <strain evidence="4">BE80</strain>
    </source>
</reference>
<comment type="caution">
    <text evidence="4">The sequence shown here is derived from an EMBL/GenBank/DDBJ whole genome shotgun (WGS) entry which is preliminary data.</text>
</comment>
<dbReference type="InterPro" id="IPR036291">
    <property type="entry name" value="NAD(P)-bd_dom_sf"/>
</dbReference>
<keyword evidence="1" id="KW-0560">Oxidoreductase</keyword>